<dbReference type="eggNOG" id="ENOG502SAX8">
    <property type="taxonomic scope" value="Eukaryota"/>
</dbReference>
<evidence type="ECO:0000259" key="6">
    <source>
        <dbReference type="Pfam" id="PF10629"/>
    </source>
</evidence>
<evidence type="ECO:0000259" key="7">
    <source>
        <dbReference type="Pfam" id="PF22573"/>
    </source>
</evidence>
<dbReference type="HOGENOM" id="CLU_1121137_0_0_1"/>
<comment type="subcellular location">
    <subcellularLocation>
        <location evidence="1">Cytoplasm</location>
        <location evidence="1">Cytoskeleton</location>
        <location evidence="1">Cilium axoneme</location>
    </subcellularLocation>
</comment>
<dbReference type="EMBL" id="KB096830">
    <property type="protein sequence ID" value="ESO01184.1"/>
    <property type="molecule type" value="Genomic_DNA"/>
</dbReference>
<keyword evidence="2" id="KW-0963">Cytoplasm</keyword>
<dbReference type="OMA" id="YRGYIPQ"/>
<feature type="domain" description="Sperm-associated microtubule inner protein 5" evidence="7">
    <location>
        <begin position="182"/>
        <end position="223"/>
    </location>
</feature>
<evidence type="ECO:0000256" key="5">
    <source>
        <dbReference type="ARBA" id="ARBA00035661"/>
    </source>
</evidence>
<dbReference type="EMBL" id="AMQM01005170">
    <property type="status" value="NOT_ANNOTATED_CDS"/>
    <property type="molecule type" value="Genomic_DNA"/>
</dbReference>
<dbReference type="STRING" id="6412.T1F907"/>
<dbReference type="GO" id="GO:0005930">
    <property type="term" value="C:axoneme"/>
    <property type="evidence" value="ECO:0007669"/>
    <property type="project" value="UniProtKB-SubCell"/>
</dbReference>
<keyword evidence="4" id="KW-0966">Cell projection</keyword>
<dbReference type="PANTHER" id="PTHR22146:SF17">
    <property type="entry name" value="PROTEIN FAM166B-LIKE PROTEIN"/>
    <property type="match status" value="1"/>
</dbReference>
<reference evidence="8 10" key="2">
    <citation type="journal article" date="2013" name="Nature">
        <title>Insights into bilaterian evolution from three spiralian genomes.</title>
        <authorList>
            <person name="Simakov O."/>
            <person name="Marletaz F."/>
            <person name="Cho S.J."/>
            <person name="Edsinger-Gonzales E."/>
            <person name="Havlak P."/>
            <person name="Hellsten U."/>
            <person name="Kuo D.H."/>
            <person name="Larsson T."/>
            <person name="Lv J."/>
            <person name="Arendt D."/>
            <person name="Savage R."/>
            <person name="Osoegawa K."/>
            <person name="de Jong P."/>
            <person name="Grimwood J."/>
            <person name="Chapman J.A."/>
            <person name="Shapiro H."/>
            <person name="Aerts A."/>
            <person name="Otillar R.P."/>
            <person name="Terry A.Y."/>
            <person name="Boore J.L."/>
            <person name="Grigoriev I.V."/>
            <person name="Lindberg D.R."/>
            <person name="Seaver E.C."/>
            <person name="Weisblat D.A."/>
            <person name="Putnam N.H."/>
            <person name="Rokhsar D.S."/>
        </authorList>
    </citation>
    <scope>NUCLEOTIDE SEQUENCE</scope>
</reference>
<dbReference type="Pfam" id="PF10629">
    <property type="entry name" value="CMI2B-like"/>
    <property type="match status" value="2"/>
</dbReference>
<dbReference type="InParanoid" id="T1F907"/>
<keyword evidence="10" id="KW-1185">Reference proteome</keyword>
<dbReference type="Pfam" id="PF22573">
    <property type="entry name" value="SPMIP5"/>
    <property type="match status" value="1"/>
</dbReference>
<dbReference type="OrthoDB" id="2019884at2759"/>
<dbReference type="RefSeq" id="XP_009020896.1">
    <property type="nucleotide sequence ID" value="XM_009022648.1"/>
</dbReference>
<evidence type="ECO:0000256" key="4">
    <source>
        <dbReference type="ARBA" id="ARBA00023273"/>
    </source>
</evidence>
<name>T1F907_HELRO</name>
<evidence type="ECO:0000313" key="8">
    <source>
        <dbReference type="EMBL" id="ESO01184.1"/>
    </source>
</evidence>
<gene>
    <name evidence="9" type="primary">20205306</name>
    <name evidence="8" type="ORF">HELRODRAFT_175212</name>
</gene>
<protein>
    <submittedName>
        <fullName evidence="8 9">Uncharacterized protein</fullName>
    </submittedName>
</protein>
<evidence type="ECO:0000256" key="1">
    <source>
        <dbReference type="ARBA" id="ARBA00004430"/>
    </source>
</evidence>
<dbReference type="Proteomes" id="UP000015101">
    <property type="component" value="Unassembled WGS sequence"/>
</dbReference>
<dbReference type="InterPro" id="IPR055215">
    <property type="entry name" value="SPMIP5_dom"/>
</dbReference>
<accession>T1F907</accession>
<proteinExistence type="inferred from homology"/>
<dbReference type="GeneID" id="20205306"/>
<feature type="domain" description="Ciliary microtubule inner protein 2A-C-like" evidence="6">
    <location>
        <begin position="102"/>
        <end position="131"/>
    </location>
</feature>
<evidence type="ECO:0000256" key="3">
    <source>
        <dbReference type="ARBA" id="ARBA00023212"/>
    </source>
</evidence>
<evidence type="ECO:0000313" key="9">
    <source>
        <dbReference type="EnsemblMetazoa" id="HelroP175212"/>
    </source>
</evidence>
<keyword evidence="3" id="KW-0206">Cytoskeleton</keyword>
<dbReference type="PANTHER" id="PTHR22146">
    <property type="entry name" value="CAT EYE SYNDROME CRITICAL REGION PROTEIN 6"/>
    <property type="match status" value="1"/>
</dbReference>
<evidence type="ECO:0000313" key="10">
    <source>
        <dbReference type="Proteomes" id="UP000015101"/>
    </source>
</evidence>
<dbReference type="InterPro" id="IPR018902">
    <property type="entry name" value="CMI2A-C-like_dom"/>
</dbReference>
<dbReference type="EnsemblMetazoa" id="HelroT175212">
    <property type="protein sequence ID" value="HelroP175212"/>
    <property type="gene ID" value="HelroG175212"/>
</dbReference>
<feature type="domain" description="Ciliary microtubule inner protein 2A-C-like" evidence="6">
    <location>
        <begin position="26"/>
        <end position="54"/>
    </location>
</feature>
<comment type="similarity">
    <text evidence="5">Belongs to the CIMIP2 family.</text>
</comment>
<dbReference type="CTD" id="20205306"/>
<organism evidence="9 10">
    <name type="scientific">Helobdella robusta</name>
    <name type="common">Californian leech</name>
    <dbReference type="NCBI Taxonomy" id="6412"/>
    <lineage>
        <taxon>Eukaryota</taxon>
        <taxon>Metazoa</taxon>
        <taxon>Spiralia</taxon>
        <taxon>Lophotrochozoa</taxon>
        <taxon>Annelida</taxon>
        <taxon>Clitellata</taxon>
        <taxon>Hirudinea</taxon>
        <taxon>Rhynchobdellida</taxon>
        <taxon>Glossiphoniidae</taxon>
        <taxon>Helobdella</taxon>
    </lineage>
</organism>
<reference evidence="10" key="1">
    <citation type="submission" date="2012-12" db="EMBL/GenBank/DDBJ databases">
        <authorList>
            <person name="Hellsten U."/>
            <person name="Grimwood J."/>
            <person name="Chapman J.A."/>
            <person name="Shapiro H."/>
            <person name="Aerts A."/>
            <person name="Otillar R.P."/>
            <person name="Terry A.Y."/>
            <person name="Boore J.L."/>
            <person name="Simakov O."/>
            <person name="Marletaz F."/>
            <person name="Cho S.-J."/>
            <person name="Edsinger-Gonzales E."/>
            <person name="Havlak P."/>
            <person name="Kuo D.-H."/>
            <person name="Larsson T."/>
            <person name="Lv J."/>
            <person name="Arendt D."/>
            <person name="Savage R."/>
            <person name="Osoegawa K."/>
            <person name="de Jong P."/>
            <person name="Lindberg D.R."/>
            <person name="Seaver E.C."/>
            <person name="Weisblat D.A."/>
            <person name="Putnam N.H."/>
            <person name="Grigoriev I.V."/>
            <person name="Rokhsar D.S."/>
        </authorList>
    </citation>
    <scope>NUCLEOTIDE SEQUENCE</scope>
</reference>
<dbReference type="AlphaFoldDB" id="T1F907"/>
<evidence type="ECO:0000256" key="2">
    <source>
        <dbReference type="ARBA" id="ARBA00022490"/>
    </source>
</evidence>
<reference evidence="9" key="3">
    <citation type="submission" date="2015-06" db="UniProtKB">
        <authorList>
            <consortium name="EnsemblMetazoa"/>
        </authorList>
    </citation>
    <scope>IDENTIFICATION</scope>
</reference>
<sequence length="248" mass="28290">MTTVEYGGGANLQQRKEFCELDDGAKIPGYKGYCPSLKFTFGKTFAKSTRDISSENKKDYNNNNNNNNANVYSRMTAKQQQQLLHPNVPENNGRNKYSKDMVSGYTGFIPKCSTKFGKTYREECEKCFSEHFHDLELYKDRRNRNKMTSQQTSGLQASHRKNKEEILRSINEYTDSLTFNGAKKPLIEAPIIGYTGFVPKKNTTELGLGASYGRAAEKSLEKFDLETNAYKNKIAFLENNVTCCCRYK</sequence>
<dbReference type="GO" id="GO:0015630">
    <property type="term" value="C:microtubule cytoskeleton"/>
    <property type="evidence" value="ECO:0007669"/>
    <property type="project" value="UniProtKB-ARBA"/>
</dbReference>
<dbReference type="KEGG" id="hro:HELRODRAFT_175212"/>